<sequence>MLNFSLNDNFQGVQLDAEWRLPPRRRGESIRLMVAGDIADGRGNAVLSLG</sequence>
<proteinExistence type="predicted"/>
<dbReference type="AlphaFoldDB" id="A0A840A317"/>
<accession>A0A840A317</accession>
<protein>
    <submittedName>
        <fullName evidence="1">Uncharacterized protein</fullName>
    </submittedName>
</protein>
<keyword evidence="2" id="KW-1185">Reference proteome</keyword>
<name>A0A840A317_9CAUL</name>
<comment type="caution">
    <text evidence="1">The sequence shown here is derived from an EMBL/GenBank/DDBJ whole genome shotgun (WGS) entry which is preliminary data.</text>
</comment>
<gene>
    <name evidence="1" type="ORF">GGQ61_003754</name>
</gene>
<evidence type="ECO:0000313" key="2">
    <source>
        <dbReference type="Proteomes" id="UP000530564"/>
    </source>
</evidence>
<reference evidence="1 2" key="1">
    <citation type="submission" date="2020-08" db="EMBL/GenBank/DDBJ databases">
        <title>Genomic Encyclopedia of Type Strains, Phase IV (KMG-IV): sequencing the most valuable type-strain genomes for metagenomic binning, comparative biology and taxonomic classification.</title>
        <authorList>
            <person name="Goeker M."/>
        </authorList>
    </citation>
    <scope>NUCLEOTIDE SEQUENCE [LARGE SCALE GENOMIC DNA]</scope>
    <source>
        <strain evidence="1 2">DSM 21793</strain>
    </source>
</reference>
<evidence type="ECO:0000313" key="1">
    <source>
        <dbReference type="EMBL" id="MBB3893016.1"/>
    </source>
</evidence>
<dbReference type="RefSeq" id="WP_183776052.1">
    <property type="nucleotide sequence ID" value="NZ_JACIDK010000006.1"/>
</dbReference>
<dbReference type="Proteomes" id="UP000530564">
    <property type="component" value="Unassembled WGS sequence"/>
</dbReference>
<organism evidence="1 2">
    <name type="scientific">Phenylobacterium haematophilum</name>
    <dbReference type="NCBI Taxonomy" id="98513"/>
    <lineage>
        <taxon>Bacteria</taxon>
        <taxon>Pseudomonadati</taxon>
        <taxon>Pseudomonadota</taxon>
        <taxon>Alphaproteobacteria</taxon>
        <taxon>Caulobacterales</taxon>
        <taxon>Caulobacteraceae</taxon>
        <taxon>Phenylobacterium</taxon>
    </lineage>
</organism>
<dbReference type="EMBL" id="JACIDK010000006">
    <property type="protein sequence ID" value="MBB3893016.1"/>
    <property type="molecule type" value="Genomic_DNA"/>
</dbReference>